<feature type="domain" description="NEAT" evidence="9">
    <location>
        <begin position="298"/>
        <end position="424"/>
    </location>
</feature>
<name>A0A916RZD4_9BACI</name>
<keyword evidence="11" id="KW-1185">Reference proteome</keyword>
<dbReference type="Pfam" id="PF05031">
    <property type="entry name" value="NEAT"/>
    <property type="match status" value="4"/>
</dbReference>
<evidence type="ECO:0000256" key="7">
    <source>
        <dbReference type="SAM" id="Phobius"/>
    </source>
</evidence>
<feature type="chain" id="PRO_5037115753" description="NEAT domain-containing protein" evidence="8">
    <location>
        <begin position="28"/>
        <end position="634"/>
    </location>
</feature>
<protein>
    <recommendedName>
        <fullName evidence="9">NEAT domain-containing protein</fullName>
    </recommendedName>
</protein>
<keyword evidence="7" id="KW-0472">Membrane</keyword>
<evidence type="ECO:0000256" key="2">
    <source>
        <dbReference type="ARBA" id="ARBA00022512"/>
    </source>
</evidence>
<reference evidence="10" key="1">
    <citation type="journal article" date="2014" name="Int. J. Syst. Evol. Microbiol.">
        <title>Complete genome sequence of Corynebacterium casei LMG S-19264T (=DSM 44701T), isolated from a smear-ripened cheese.</title>
        <authorList>
            <consortium name="US DOE Joint Genome Institute (JGI-PGF)"/>
            <person name="Walter F."/>
            <person name="Albersmeier A."/>
            <person name="Kalinowski J."/>
            <person name="Ruckert C."/>
        </authorList>
    </citation>
    <scope>NUCLEOTIDE SEQUENCE</scope>
    <source>
        <strain evidence="10">CGMCC 1.12408</strain>
    </source>
</reference>
<dbReference type="AlphaFoldDB" id="A0A916RZD4"/>
<dbReference type="PROSITE" id="PS50978">
    <property type="entry name" value="NEAT"/>
    <property type="match status" value="2"/>
</dbReference>
<dbReference type="EMBL" id="BMEY01000007">
    <property type="protein sequence ID" value="GGA74403.1"/>
    <property type="molecule type" value="Genomic_DNA"/>
</dbReference>
<proteinExistence type="predicted"/>
<gene>
    <name evidence="10" type="ORF">GCM10008025_17680</name>
</gene>
<dbReference type="PANTHER" id="PTHR37824">
    <property type="entry name" value="IRON-REGULATED SURFACE DETERMINANT PROTEIN C"/>
    <property type="match status" value="1"/>
</dbReference>
<accession>A0A916RZD4</accession>
<feature type="signal peptide" evidence="8">
    <location>
        <begin position="1"/>
        <end position="27"/>
    </location>
</feature>
<keyword evidence="3" id="KW-0964">Secreted</keyword>
<comment type="caution">
    <text evidence="10">The sequence shown here is derived from an EMBL/GenBank/DDBJ whole genome shotgun (WGS) entry which is preliminary data.</text>
</comment>
<keyword evidence="7" id="KW-1133">Transmembrane helix</keyword>
<evidence type="ECO:0000313" key="10">
    <source>
        <dbReference type="EMBL" id="GGA74403.1"/>
    </source>
</evidence>
<dbReference type="InterPro" id="IPR017502">
    <property type="entry name" value="Sortase_SrtB_target"/>
</dbReference>
<dbReference type="CDD" id="cd06920">
    <property type="entry name" value="NEAT"/>
    <property type="match status" value="3"/>
</dbReference>
<comment type="subcellular location">
    <subcellularLocation>
        <location evidence="1">Secreted</location>
        <location evidence="1">Cell wall</location>
        <topology evidence="1">Peptidoglycan-anchor</topology>
    </subcellularLocation>
</comment>
<keyword evidence="2" id="KW-0134">Cell wall</keyword>
<evidence type="ECO:0000256" key="5">
    <source>
        <dbReference type="ARBA" id="ARBA00023088"/>
    </source>
</evidence>
<dbReference type="InterPro" id="IPR006635">
    <property type="entry name" value="NEAT_dom"/>
</dbReference>
<feature type="transmembrane region" description="Helical" evidence="7">
    <location>
        <begin position="611"/>
        <end position="629"/>
    </location>
</feature>
<evidence type="ECO:0000256" key="6">
    <source>
        <dbReference type="SAM" id="MobiDB-lite"/>
    </source>
</evidence>
<evidence type="ECO:0000256" key="3">
    <source>
        <dbReference type="ARBA" id="ARBA00022525"/>
    </source>
</evidence>
<evidence type="ECO:0000259" key="9">
    <source>
        <dbReference type="PROSITE" id="PS50978"/>
    </source>
</evidence>
<evidence type="ECO:0000256" key="1">
    <source>
        <dbReference type="ARBA" id="ARBA00004168"/>
    </source>
</evidence>
<feature type="domain" description="NEAT" evidence="9">
    <location>
        <begin position="466"/>
        <end position="591"/>
    </location>
</feature>
<keyword evidence="7" id="KW-0812">Transmembrane</keyword>
<dbReference type="InterPro" id="IPR050436">
    <property type="entry name" value="IsdA"/>
</dbReference>
<evidence type="ECO:0000256" key="4">
    <source>
        <dbReference type="ARBA" id="ARBA00022729"/>
    </source>
</evidence>
<feature type="region of interest" description="Disordered" evidence="6">
    <location>
        <begin position="416"/>
        <end position="464"/>
    </location>
</feature>
<dbReference type="SUPFAM" id="SSF158911">
    <property type="entry name" value="NEAT domain-like"/>
    <property type="match status" value="4"/>
</dbReference>
<dbReference type="SMART" id="SM00725">
    <property type="entry name" value="NEAT"/>
    <property type="match status" value="4"/>
</dbReference>
<dbReference type="Gene3D" id="2.60.40.1850">
    <property type="match status" value="4"/>
</dbReference>
<evidence type="ECO:0000256" key="8">
    <source>
        <dbReference type="SAM" id="SignalP"/>
    </source>
</evidence>
<reference evidence="10" key="2">
    <citation type="submission" date="2020-09" db="EMBL/GenBank/DDBJ databases">
        <authorList>
            <person name="Sun Q."/>
            <person name="Zhou Y."/>
        </authorList>
    </citation>
    <scope>NUCLEOTIDE SEQUENCE</scope>
    <source>
        <strain evidence="10">CGMCC 1.12408</strain>
    </source>
</reference>
<dbReference type="Proteomes" id="UP000613512">
    <property type="component" value="Unassembled WGS sequence"/>
</dbReference>
<evidence type="ECO:0000313" key="11">
    <source>
        <dbReference type="Proteomes" id="UP000613512"/>
    </source>
</evidence>
<sequence>MRNSIKLMLALIIAIFTLPVFGGSVFAADENTGNELSYVILKGDENSSSSSARYFPSASVTEENGTKTVNLDFSGANYITALSIQGLESNVERNEDGKTGVLTFNVGSELPEVLYLDMTIGTPMGSMDHTVRLFLNVESIDEISEELLNATILKDEIGFVILKGDENADSSAARYFAKPALVTKETDGSKTVEINFSGANYITALGIQGLDSNVERNEDGKTGTLLFNVGSELPEVLYLDMTISTPMGSMDHTVRLFLNVESIDDIAEELLDSSLIIEEPVEEPVEEPKEEPKEEETAQDKVYEIGFDVLKEVGNENSVADQYFVKPAVLFTKDGVQYLQLKVNNWNLIDSLKTSDGEVEVVKENSDGSVVVEFKLNGELTDEIMLEMHITVPGMYSASHTARLVLDTDSKVEVSSEKVVTEVNDGEKVTETEKPNKESQENKNNQDKSSNDKSNHQVQDKKDQLTPDKVYEINYLVKHATQDKASAADQFFKKPAYLLVKNGEKYIQLTVTNSDMIDSLRTAHGDVVIVKKNADGSMVIQFKVTDLSKPVVMDMHITVPGMYSMDHSARLFFDESNMIEIDSENHKIAASTDGSGNGKTVNPQTGDDTNILLYVLLLIGSAIPLAFFAKRRFA</sequence>
<dbReference type="PANTHER" id="PTHR37824:SF1">
    <property type="entry name" value="IRON-REGULATED SURFACE DETERMINANT PROTEIN C"/>
    <property type="match status" value="1"/>
</dbReference>
<keyword evidence="5" id="KW-0572">Peptidoglycan-anchor</keyword>
<dbReference type="NCBIfam" id="TIGR03063">
    <property type="entry name" value="srtB_target"/>
    <property type="match status" value="1"/>
</dbReference>
<dbReference type="InterPro" id="IPR037250">
    <property type="entry name" value="NEAT_dom_sf"/>
</dbReference>
<dbReference type="RefSeq" id="WP_188384324.1">
    <property type="nucleotide sequence ID" value="NZ_BMEY01000007.1"/>
</dbReference>
<organism evidence="10 11">
    <name type="scientific">Ornithinibacillus halotolerans</name>
    <dbReference type="NCBI Taxonomy" id="1274357"/>
    <lineage>
        <taxon>Bacteria</taxon>
        <taxon>Bacillati</taxon>
        <taxon>Bacillota</taxon>
        <taxon>Bacilli</taxon>
        <taxon>Bacillales</taxon>
        <taxon>Bacillaceae</taxon>
        <taxon>Ornithinibacillus</taxon>
    </lineage>
</organism>
<keyword evidence="4 8" id="KW-0732">Signal</keyword>